<protein>
    <submittedName>
        <fullName evidence="2">Uncharacterized protein</fullName>
    </submittedName>
</protein>
<gene>
    <name evidence="2" type="ORF">ACFSBW_00990</name>
</gene>
<comment type="caution">
    <text evidence="2">The sequence shown here is derived from an EMBL/GenBank/DDBJ whole genome shotgun (WGS) entry which is preliminary data.</text>
</comment>
<dbReference type="RefSeq" id="WP_256397453.1">
    <property type="nucleotide sequence ID" value="NZ_JANHDJ010000007.1"/>
</dbReference>
<keyword evidence="1" id="KW-0472">Membrane</keyword>
<dbReference type="AlphaFoldDB" id="A0ABD6D421"/>
<sequence>MSPQSDPGVLESAYRTVTPGYQSRGNTEMDLLGWVVFLGIFTLLFPLIPVFVVLVLATKAVRAIRSAVRGQPN</sequence>
<proteinExistence type="predicted"/>
<dbReference type="InterPro" id="IPR055957">
    <property type="entry name" value="DUF7535"/>
</dbReference>
<dbReference type="EMBL" id="JBHUDM010000001">
    <property type="protein sequence ID" value="MFD1640450.1"/>
    <property type="molecule type" value="Genomic_DNA"/>
</dbReference>
<keyword evidence="3" id="KW-1185">Reference proteome</keyword>
<keyword evidence="1" id="KW-1133">Transmembrane helix</keyword>
<name>A0ABD6D421_9EURY</name>
<dbReference type="Proteomes" id="UP001597052">
    <property type="component" value="Unassembled WGS sequence"/>
</dbReference>
<evidence type="ECO:0000313" key="3">
    <source>
        <dbReference type="Proteomes" id="UP001597052"/>
    </source>
</evidence>
<reference evidence="2 3" key="1">
    <citation type="journal article" date="2019" name="Int. J. Syst. Evol. Microbiol.">
        <title>The Global Catalogue of Microorganisms (GCM) 10K type strain sequencing project: providing services to taxonomists for standard genome sequencing and annotation.</title>
        <authorList>
            <consortium name="The Broad Institute Genomics Platform"/>
            <consortium name="The Broad Institute Genome Sequencing Center for Infectious Disease"/>
            <person name="Wu L."/>
            <person name="Ma J."/>
        </authorList>
    </citation>
    <scope>NUCLEOTIDE SEQUENCE [LARGE SCALE GENOMIC DNA]</scope>
    <source>
        <strain evidence="2 3">CGMCC 1.10593</strain>
    </source>
</reference>
<organism evidence="2 3">
    <name type="scientific">Halohasta litorea</name>
    <dbReference type="NCBI Taxonomy" id="869891"/>
    <lineage>
        <taxon>Archaea</taxon>
        <taxon>Methanobacteriati</taxon>
        <taxon>Methanobacteriota</taxon>
        <taxon>Stenosarchaea group</taxon>
        <taxon>Halobacteria</taxon>
        <taxon>Halobacteriales</taxon>
        <taxon>Haloferacaceae</taxon>
        <taxon>Halohasta</taxon>
    </lineage>
</organism>
<evidence type="ECO:0000313" key="2">
    <source>
        <dbReference type="EMBL" id="MFD1640450.1"/>
    </source>
</evidence>
<dbReference type="Pfam" id="PF24379">
    <property type="entry name" value="DUF7535"/>
    <property type="match status" value="1"/>
</dbReference>
<evidence type="ECO:0000256" key="1">
    <source>
        <dbReference type="SAM" id="Phobius"/>
    </source>
</evidence>
<keyword evidence="1" id="KW-0812">Transmembrane</keyword>
<feature type="transmembrane region" description="Helical" evidence="1">
    <location>
        <begin position="31"/>
        <end position="57"/>
    </location>
</feature>
<accession>A0ABD6D421</accession>